<dbReference type="EMBL" id="MU825396">
    <property type="protein sequence ID" value="KAJ7394733.1"/>
    <property type="molecule type" value="Genomic_DNA"/>
</dbReference>
<evidence type="ECO:0000256" key="1">
    <source>
        <dbReference type="SAM" id="Phobius"/>
    </source>
</evidence>
<dbReference type="AlphaFoldDB" id="A0A9X0A7R1"/>
<keyword evidence="1" id="KW-0812">Transmembrane</keyword>
<dbReference type="Proteomes" id="UP001163046">
    <property type="component" value="Unassembled WGS sequence"/>
</dbReference>
<feature type="transmembrane region" description="Helical" evidence="1">
    <location>
        <begin position="142"/>
        <end position="166"/>
    </location>
</feature>
<sequence>MTTTVEYYKGRLFYNPKESAYKALLYSTIIGCIISAVRMSLYVWRICLNRRNDESHDKLYDDLCIGINSMKVVLEAFPQSVIAKFFFFHCPIRKYGRGIKILDPTFDVFCGTPFLFFSAALCWYFRNYRCGHNDEAERRKRCILFIVMPIPFIVSLVGLDLAILSFSDFAKCCL</sequence>
<protein>
    <submittedName>
        <fullName evidence="2">Uncharacterized protein</fullName>
    </submittedName>
</protein>
<keyword evidence="1" id="KW-0472">Membrane</keyword>
<reference evidence="2" key="1">
    <citation type="submission" date="2023-01" db="EMBL/GenBank/DDBJ databases">
        <title>Genome assembly of the deep-sea coral Lophelia pertusa.</title>
        <authorList>
            <person name="Herrera S."/>
            <person name="Cordes E."/>
        </authorList>
    </citation>
    <scope>NUCLEOTIDE SEQUENCE</scope>
    <source>
        <strain evidence="2">USNM1676648</strain>
        <tissue evidence="2">Polyp</tissue>
    </source>
</reference>
<keyword evidence="3" id="KW-1185">Reference proteome</keyword>
<gene>
    <name evidence="2" type="ORF">OS493_000561</name>
</gene>
<name>A0A9X0A7R1_9CNID</name>
<evidence type="ECO:0000313" key="3">
    <source>
        <dbReference type="Proteomes" id="UP001163046"/>
    </source>
</evidence>
<accession>A0A9X0A7R1</accession>
<organism evidence="2 3">
    <name type="scientific">Desmophyllum pertusum</name>
    <dbReference type="NCBI Taxonomy" id="174260"/>
    <lineage>
        <taxon>Eukaryota</taxon>
        <taxon>Metazoa</taxon>
        <taxon>Cnidaria</taxon>
        <taxon>Anthozoa</taxon>
        <taxon>Hexacorallia</taxon>
        <taxon>Scleractinia</taxon>
        <taxon>Caryophylliina</taxon>
        <taxon>Caryophylliidae</taxon>
        <taxon>Desmophyllum</taxon>
    </lineage>
</organism>
<comment type="caution">
    <text evidence="2">The sequence shown here is derived from an EMBL/GenBank/DDBJ whole genome shotgun (WGS) entry which is preliminary data.</text>
</comment>
<proteinExistence type="predicted"/>
<keyword evidence="1" id="KW-1133">Transmembrane helix</keyword>
<evidence type="ECO:0000313" key="2">
    <source>
        <dbReference type="EMBL" id="KAJ7394733.1"/>
    </source>
</evidence>
<feature type="transmembrane region" description="Helical" evidence="1">
    <location>
        <begin position="23"/>
        <end position="44"/>
    </location>
</feature>